<dbReference type="AlphaFoldDB" id="A0AAN5ID30"/>
<feature type="compositionally biased region" description="Basic and acidic residues" evidence="2">
    <location>
        <begin position="330"/>
        <end position="339"/>
    </location>
</feature>
<feature type="compositionally biased region" description="Acidic residues" evidence="2">
    <location>
        <begin position="340"/>
        <end position="362"/>
    </location>
</feature>
<evidence type="ECO:0000313" key="3">
    <source>
        <dbReference type="EMBL" id="GMR59655.1"/>
    </source>
</evidence>
<name>A0AAN5ID30_9BILA</name>
<accession>A0AAN5ID30</accession>
<sequence length="392" mass="45868">EKMEEEEKGEEEDERGEEEDERETFSINIPQWPSLDSHVQLFAHERFYNRREEGVHMEIHELIEIMTKIECEDPSVKFPAKDTQAIERLQLDVSSKILTAVRKLRYGNLIENVQMKARVDEESLEEMQRLLQKNKKGDEPNEIMEEMRQRLFKEIRVSHGEEEDERESGIILLDDDEDKEGDEDELDVKEEMEGEEEEDGDIFILNHNQDSDDDDNNTIEINEDDEMEKDSDIVEVSDTVDGENDTVVDKLQDMEKALANENEESENEEEEYKFIDVLEVQKEGIVDEDEPRVIQTVTNRKKSINLTKKKVKEIQKWINGIANFEEDKGEESIETKTSESEDPSENCEEDDEIECVEDDFEMDSASHSGLKQRKKKEEEKRPAPSNEVIEID</sequence>
<evidence type="ECO:0000256" key="2">
    <source>
        <dbReference type="SAM" id="MobiDB-lite"/>
    </source>
</evidence>
<evidence type="ECO:0000256" key="1">
    <source>
        <dbReference type="SAM" id="Coils"/>
    </source>
</evidence>
<dbReference type="Proteomes" id="UP001328107">
    <property type="component" value="Unassembled WGS sequence"/>
</dbReference>
<reference evidence="4" key="1">
    <citation type="submission" date="2022-10" db="EMBL/GenBank/DDBJ databases">
        <title>Genome assembly of Pristionchus species.</title>
        <authorList>
            <person name="Yoshida K."/>
            <person name="Sommer R.J."/>
        </authorList>
    </citation>
    <scope>NUCLEOTIDE SEQUENCE [LARGE SCALE GENOMIC DNA]</scope>
    <source>
        <strain evidence="4">RS5460</strain>
    </source>
</reference>
<keyword evidence="1" id="KW-0175">Coiled coil</keyword>
<organism evidence="3 4">
    <name type="scientific">Pristionchus mayeri</name>
    <dbReference type="NCBI Taxonomy" id="1317129"/>
    <lineage>
        <taxon>Eukaryota</taxon>
        <taxon>Metazoa</taxon>
        <taxon>Ecdysozoa</taxon>
        <taxon>Nematoda</taxon>
        <taxon>Chromadorea</taxon>
        <taxon>Rhabditida</taxon>
        <taxon>Rhabditina</taxon>
        <taxon>Diplogasteromorpha</taxon>
        <taxon>Diplogasteroidea</taxon>
        <taxon>Neodiplogasteridae</taxon>
        <taxon>Pristionchus</taxon>
    </lineage>
</organism>
<feature type="compositionally biased region" description="Acidic residues" evidence="2">
    <location>
        <begin position="1"/>
        <end position="22"/>
    </location>
</feature>
<gene>
    <name evidence="3" type="ORF">PMAYCL1PPCAC_29850</name>
</gene>
<feature type="region of interest" description="Disordered" evidence="2">
    <location>
        <begin position="158"/>
        <end position="230"/>
    </location>
</feature>
<keyword evidence="4" id="KW-1185">Reference proteome</keyword>
<comment type="caution">
    <text evidence="3">The sequence shown here is derived from an EMBL/GenBank/DDBJ whole genome shotgun (WGS) entry which is preliminary data.</text>
</comment>
<evidence type="ECO:0000313" key="4">
    <source>
        <dbReference type="Proteomes" id="UP001328107"/>
    </source>
</evidence>
<feature type="compositionally biased region" description="Acidic residues" evidence="2">
    <location>
        <begin position="173"/>
        <end position="201"/>
    </location>
</feature>
<feature type="coiled-coil region" evidence="1">
    <location>
        <begin position="244"/>
        <end position="271"/>
    </location>
</feature>
<protein>
    <submittedName>
        <fullName evidence="3">Uncharacterized protein</fullName>
    </submittedName>
</protein>
<proteinExistence type="predicted"/>
<feature type="region of interest" description="Disordered" evidence="2">
    <location>
        <begin position="325"/>
        <end position="392"/>
    </location>
</feature>
<feature type="non-terminal residue" evidence="3">
    <location>
        <position position="1"/>
    </location>
</feature>
<dbReference type="EMBL" id="BTRK01000006">
    <property type="protein sequence ID" value="GMR59655.1"/>
    <property type="molecule type" value="Genomic_DNA"/>
</dbReference>
<feature type="compositionally biased region" description="Acidic residues" evidence="2">
    <location>
        <begin position="211"/>
        <end position="230"/>
    </location>
</feature>
<feature type="region of interest" description="Disordered" evidence="2">
    <location>
        <begin position="1"/>
        <end position="24"/>
    </location>
</feature>